<protein>
    <submittedName>
        <fullName evidence="1">Uncharacterized protein</fullName>
    </submittedName>
</protein>
<sequence length="169" mass="19929">MIQPRISLPSSRQFELALHVLCSNHQKALLPRGLDPLEQARQWEEKQNQEQDGKRQYGSQRSIAQVRWNILKLIEQYLLKLSPKFKSSSQRYRDEICLVARLVERTMFILSRSLQTYQRVADENEMLAKRIKYICYEHAKKIVKNQRIHKKSSLQLARQYKSKTAACAA</sequence>
<name>A0A7S2NTL5_9STRA</name>
<accession>A0A7S2NTL5</accession>
<proteinExistence type="predicted"/>
<gene>
    <name evidence="1" type="ORF">LDAN0321_LOCUS1184</name>
</gene>
<evidence type="ECO:0000313" key="1">
    <source>
        <dbReference type="EMBL" id="CAD9557543.1"/>
    </source>
</evidence>
<reference evidence="1" key="1">
    <citation type="submission" date="2021-01" db="EMBL/GenBank/DDBJ databases">
        <authorList>
            <person name="Corre E."/>
            <person name="Pelletier E."/>
            <person name="Niang G."/>
            <person name="Scheremetjew M."/>
            <person name="Finn R."/>
            <person name="Kale V."/>
            <person name="Holt S."/>
            <person name="Cochrane G."/>
            <person name="Meng A."/>
            <person name="Brown T."/>
            <person name="Cohen L."/>
        </authorList>
    </citation>
    <scope>NUCLEOTIDE SEQUENCE</scope>
    <source>
        <strain evidence="1">B650</strain>
    </source>
</reference>
<dbReference type="AlphaFoldDB" id="A0A7S2NTL5"/>
<dbReference type="EMBL" id="HBGY01001734">
    <property type="protein sequence ID" value="CAD9557543.1"/>
    <property type="molecule type" value="Transcribed_RNA"/>
</dbReference>
<organism evidence="1">
    <name type="scientific">Leptocylindrus danicus</name>
    <dbReference type="NCBI Taxonomy" id="163516"/>
    <lineage>
        <taxon>Eukaryota</taxon>
        <taxon>Sar</taxon>
        <taxon>Stramenopiles</taxon>
        <taxon>Ochrophyta</taxon>
        <taxon>Bacillariophyta</taxon>
        <taxon>Coscinodiscophyceae</taxon>
        <taxon>Chaetocerotophycidae</taxon>
        <taxon>Leptocylindrales</taxon>
        <taxon>Leptocylindraceae</taxon>
        <taxon>Leptocylindrus</taxon>
    </lineage>
</organism>